<dbReference type="RefSeq" id="WP_043869792.1">
    <property type="nucleotide sequence ID" value="NZ_CP004393.1"/>
</dbReference>
<dbReference type="Proteomes" id="UP000031521">
    <property type="component" value="Chromosome"/>
</dbReference>
<gene>
    <name evidence="1" type="ORF">P73_2459</name>
</gene>
<keyword evidence="2" id="KW-1185">Reference proteome</keyword>
<dbReference type="HOGENOM" id="CLU_2615543_0_0_5"/>
<dbReference type="KEGG" id="cid:P73_2459"/>
<dbReference type="AlphaFoldDB" id="A0A0B5DW13"/>
<evidence type="ECO:0000313" key="1">
    <source>
        <dbReference type="EMBL" id="AJE47174.1"/>
    </source>
</evidence>
<dbReference type="STRING" id="1208324.P73_2459"/>
<reference evidence="1 2" key="1">
    <citation type="journal article" date="2014" name="Int. J. Syst. Evol. Microbiol.">
        <title>Celeribacter indicus sp. nov., a polycyclic aromatic hydrocarbon-degrading bacterium from deep-sea sediment and reclassification of Huaishuia halophila as Celeribacter halophilus comb. nov.</title>
        <authorList>
            <person name="Lai Q."/>
            <person name="Cao J."/>
            <person name="Yuan J."/>
            <person name="Li F."/>
            <person name="Shao Z."/>
        </authorList>
    </citation>
    <scope>NUCLEOTIDE SEQUENCE [LARGE SCALE GENOMIC DNA]</scope>
    <source>
        <strain evidence="1">P73</strain>
    </source>
</reference>
<proteinExistence type="predicted"/>
<dbReference type="EMBL" id="CP004393">
    <property type="protein sequence ID" value="AJE47174.1"/>
    <property type="molecule type" value="Genomic_DNA"/>
</dbReference>
<sequence length="78" mass="8680">MSDFPEHHFRELKMNTPLFNITVALSIIQSHILASDSALDPHMMWGGNHIKDDGLEAAVALLAPVIDVLEDLSWEGEK</sequence>
<organism evidence="1 2">
    <name type="scientific">Celeribacter indicus</name>
    <dbReference type="NCBI Taxonomy" id="1208324"/>
    <lineage>
        <taxon>Bacteria</taxon>
        <taxon>Pseudomonadati</taxon>
        <taxon>Pseudomonadota</taxon>
        <taxon>Alphaproteobacteria</taxon>
        <taxon>Rhodobacterales</taxon>
        <taxon>Roseobacteraceae</taxon>
        <taxon>Celeribacter</taxon>
    </lineage>
</organism>
<protein>
    <submittedName>
        <fullName evidence="1">Uncharacterized protein</fullName>
    </submittedName>
</protein>
<accession>A0A0B5DW13</accession>
<evidence type="ECO:0000313" key="2">
    <source>
        <dbReference type="Proteomes" id="UP000031521"/>
    </source>
</evidence>
<name>A0A0B5DW13_9RHOB</name>